<name>A0A1E5TEH5_9FLAO</name>
<dbReference type="Proteomes" id="UP000095713">
    <property type="component" value="Unassembled WGS sequence"/>
</dbReference>
<comment type="caution">
    <text evidence="1">The sequence shown here is derived from an EMBL/GenBank/DDBJ whole genome shotgun (WGS) entry which is preliminary data.</text>
</comment>
<organism evidence="1 2">
    <name type="scientific">Flavivirga aquatica</name>
    <dbReference type="NCBI Taxonomy" id="1849968"/>
    <lineage>
        <taxon>Bacteria</taxon>
        <taxon>Pseudomonadati</taxon>
        <taxon>Bacteroidota</taxon>
        <taxon>Flavobacteriia</taxon>
        <taxon>Flavobacteriales</taxon>
        <taxon>Flavobacteriaceae</taxon>
        <taxon>Flavivirga</taxon>
    </lineage>
</organism>
<evidence type="ECO:0000313" key="1">
    <source>
        <dbReference type="EMBL" id="OEK09764.1"/>
    </source>
</evidence>
<dbReference type="EMBL" id="MDJD01000006">
    <property type="protein sequence ID" value="OEK09764.1"/>
    <property type="molecule type" value="Genomic_DNA"/>
</dbReference>
<protein>
    <submittedName>
        <fullName evidence="1">Uncharacterized protein</fullName>
    </submittedName>
</protein>
<dbReference type="AlphaFoldDB" id="A0A1E5TEH5"/>
<sequence>MVYLCKNFEFLHKLKAIFFVFLYLVAMLRSIQPYIEYALNQDYIATFLCINKNNPKLQCHGKCHLAKALEKQQESTPNSLRVSLKNYPIGFVTIYKLKKIQEFISVSISYYSYKQLYDFDYNRDAFHPPDIG</sequence>
<keyword evidence="2" id="KW-1185">Reference proteome</keyword>
<reference evidence="1 2" key="1">
    <citation type="submission" date="2016-05" db="EMBL/GenBank/DDBJ databases">
        <title>Draft Genome Sequence of Algibacter sp. Strain SK-16 Isolated from the Surface Water of Aburatsubo Inlet.</title>
        <authorList>
            <person name="Wong S.-K."/>
            <person name="Yoshizawa S."/>
            <person name="Nakajima Y."/>
            <person name="Ogura Y."/>
            <person name="Tetsuya H."/>
            <person name="Hamasaki K."/>
        </authorList>
    </citation>
    <scope>NUCLEOTIDE SEQUENCE [LARGE SCALE GENOMIC DNA]</scope>
    <source>
        <strain evidence="1 2">SK-16</strain>
    </source>
</reference>
<proteinExistence type="predicted"/>
<evidence type="ECO:0000313" key="2">
    <source>
        <dbReference type="Proteomes" id="UP000095713"/>
    </source>
</evidence>
<dbReference type="STRING" id="1849968.A8C32_09630"/>
<gene>
    <name evidence="1" type="ORF">A8C32_09630</name>
</gene>
<accession>A0A1E5TEH5</accession>